<gene>
    <name evidence="8" type="primary">LOC107812368</name>
</gene>
<reference evidence="8" key="2">
    <citation type="submission" date="2025-08" db="UniProtKB">
        <authorList>
            <consortium name="RefSeq"/>
        </authorList>
    </citation>
    <scope>IDENTIFICATION</scope>
    <source>
        <tissue evidence="8">Leaf</tissue>
    </source>
</reference>
<feature type="domain" description="PPC" evidence="6">
    <location>
        <begin position="168"/>
        <end position="306"/>
    </location>
</feature>
<dbReference type="Proteomes" id="UP000790787">
    <property type="component" value="Chromosome 22"/>
</dbReference>
<evidence type="ECO:0000256" key="4">
    <source>
        <dbReference type="RuleBase" id="RU367031"/>
    </source>
</evidence>
<feature type="compositionally biased region" description="Low complexity" evidence="5">
    <location>
        <begin position="1"/>
        <end position="10"/>
    </location>
</feature>
<comment type="function">
    <text evidence="4">Transcription factor that specifically binds AT-rich DNA sequences related to the nuclear matrix attachment regions (MARs).</text>
</comment>
<feature type="compositionally biased region" description="Low complexity" evidence="5">
    <location>
        <begin position="86"/>
        <end position="96"/>
    </location>
</feature>
<feature type="compositionally biased region" description="Low complexity" evidence="5">
    <location>
        <begin position="295"/>
        <end position="304"/>
    </location>
</feature>
<feature type="region of interest" description="Disordered" evidence="5">
    <location>
        <begin position="289"/>
        <end position="349"/>
    </location>
</feature>
<comment type="domain">
    <text evidence="4">The PPC domain mediates interactions between AHL proteins.</text>
</comment>
<keyword evidence="2 4" id="KW-0238">DNA-binding</keyword>
<comment type="subcellular location">
    <subcellularLocation>
        <location evidence="4">Nucleus</location>
    </subcellularLocation>
</comment>
<dbReference type="CDD" id="cd11378">
    <property type="entry name" value="DUF296"/>
    <property type="match status" value="1"/>
</dbReference>
<dbReference type="AlphaFoldDB" id="A0A1S4BVL5"/>
<dbReference type="PaxDb" id="4097-A0A1S4BVL5"/>
<evidence type="ECO:0000256" key="2">
    <source>
        <dbReference type="ARBA" id="ARBA00023125"/>
    </source>
</evidence>
<evidence type="ECO:0000256" key="5">
    <source>
        <dbReference type="SAM" id="MobiDB-lite"/>
    </source>
</evidence>
<feature type="region of interest" description="Disordered" evidence="5">
    <location>
        <begin position="1"/>
        <end position="32"/>
    </location>
</feature>
<evidence type="ECO:0000256" key="1">
    <source>
        <dbReference type="ARBA" id="ARBA00023015"/>
    </source>
</evidence>
<dbReference type="GO" id="GO:0005634">
    <property type="term" value="C:nucleus"/>
    <property type="evidence" value="ECO:0007669"/>
    <property type="project" value="UniProtKB-SubCell"/>
</dbReference>
<dbReference type="KEGG" id="nta:107812368"/>
<dbReference type="InterPro" id="IPR039605">
    <property type="entry name" value="AHL"/>
</dbReference>
<dbReference type="Gene3D" id="3.30.1330.80">
    <property type="entry name" value="Hypothetical protein, similar to alpha- acetolactate decarboxylase, domain 2"/>
    <property type="match status" value="1"/>
</dbReference>
<feature type="compositionally biased region" description="Low complexity" evidence="5">
    <location>
        <begin position="62"/>
        <end position="75"/>
    </location>
</feature>
<organism evidence="7 8">
    <name type="scientific">Nicotiana tabacum</name>
    <name type="common">Common tobacco</name>
    <dbReference type="NCBI Taxonomy" id="4097"/>
    <lineage>
        <taxon>Eukaryota</taxon>
        <taxon>Viridiplantae</taxon>
        <taxon>Streptophyta</taxon>
        <taxon>Embryophyta</taxon>
        <taxon>Tracheophyta</taxon>
        <taxon>Spermatophyta</taxon>
        <taxon>Magnoliopsida</taxon>
        <taxon>eudicotyledons</taxon>
        <taxon>Gunneridae</taxon>
        <taxon>Pentapetalae</taxon>
        <taxon>asterids</taxon>
        <taxon>lamiids</taxon>
        <taxon>Solanales</taxon>
        <taxon>Solanaceae</taxon>
        <taxon>Nicotianoideae</taxon>
        <taxon>Nicotianeae</taxon>
        <taxon>Nicotiana</taxon>
    </lineage>
</organism>
<dbReference type="OMA" id="HILTIEM"/>
<evidence type="ECO:0000313" key="8">
    <source>
        <dbReference type="RefSeq" id="XP_016492922.1"/>
    </source>
</evidence>
<dbReference type="GO" id="GO:0003680">
    <property type="term" value="F:minor groove of adenine-thymine-rich DNA binding"/>
    <property type="evidence" value="ECO:0007669"/>
    <property type="project" value="UniProtKB-UniRule"/>
</dbReference>
<dbReference type="OrthoDB" id="1742671at2759"/>
<feature type="compositionally biased region" description="Basic residues" evidence="5">
    <location>
        <begin position="97"/>
        <end position="106"/>
    </location>
</feature>
<dbReference type="RefSeq" id="XP_016492922.1">
    <property type="nucleotide sequence ID" value="XM_016637436.1"/>
</dbReference>
<dbReference type="InterPro" id="IPR005175">
    <property type="entry name" value="PPC_dom"/>
</dbReference>
<evidence type="ECO:0000259" key="6">
    <source>
        <dbReference type="PROSITE" id="PS51742"/>
    </source>
</evidence>
<dbReference type="PANTHER" id="PTHR31500">
    <property type="entry name" value="AT-HOOK MOTIF NUCLEAR-LOCALIZED PROTEIN 9"/>
    <property type="match status" value="1"/>
</dbReference>
<dbReference type="STRING" id="4097.A0A1S4BVL5"/>
<evidence type="ECO:0000313" key="7">
    <source>
        <dbReference type="Proteomes" id="UP000790787"/>
    </source>
</evidence>
<dbReference type="Pfam" id="PF03479">
    <property type="entry name" value="PCC"/>
    <property type="match status" value="1"/>
</dbReference>
<feature type="compositionally biased region" description="Polar residues" evidence="5">
    <location>
        <begin position="318"/>
        <end position="331"/>
    </location>
</feature>
<reference evidence="7" key="1">
    <citation type="journal article" date="2014" name="Nat. Commun.">
        <title>The tobacco genome sequence and its comparison with those of tomato and potato.</title>
        <authorList>
            <person name="Sierro N."/>
            <person name="Battey J.N."/>
            <person name="Ouadi S."/>
            <person name="Bakaher N."/>
            <person name="Bovet L."/>
            <person name="Willig A."/>
            <person name="Goepfert S."/>
            <person name="Peitsch M.C."/>
            <person name="Ivanov N.V."/>
        </authorList>
    </citation>
    <scope>NUCLEOTIDE SEQUENCE [LARGE SCALE GENOMIC DNA]</scope>
</reference>
<name>A0A1S4BVL5_TOBAC</name>
<dbReference type="RefSeq" id="XP_016492922.1">
    <property type="nucleotide sequence ID" value="XM_016637436.2"/>
</dbReference>
<evidence type="ECO:0000256" key="3">
    <source>
        <dbReference type="ARBA" id="ARBA00023163"/>
    </source>
</evidence>
<protein>
    <recommendedName>
        <fullName evidence="4">AT-hook motif nuclear-localized protein</fullName>
    </recommendedName>
</protein>
<keyword evidence="7" id="KW-1185">Reference proteome</keyword>
<feature type="region of interest" description="Disordered" evidence="5">
    <location>
        <begin position="62"/>
        <end position="160"/>
    </location>
</feature>
<sequence>MNSQESQPGHHQPHPHLHSLPHQLHHPHHQQPHGIMAALPQQHHHHQQHNSYGLPENVNNMQQQLQQQQTQQTQQNPRFAIDYSDDGPSSPRGSSPARKKRGRPRKYSPSPDGNNIALGLSPTPLLTPIPDSGAAGGPATPSSENSSKKLRGRPPTPLKKQLDALGTGGVGFTPHVILVNVGEDIASKLLAFSEQGPRIVCVLSAHGAICNVTLQQPAMGGSIVTCEGRFEIISLSGSLLRSESNSGRTSSLSVSLAGSDGRVLGGGVAGLLTAATPVQVIVGSFIAEGKKPKSKTPSSTPPLSNMLNFGAPHLEASLPSQDASSNSSDENGGSPLSHEQGPYGNAGQPLHGMPMYANMGWPNNSMKLVP</sequence>
<accession>A0A1S4BVL5</accession>
<dbReference type="GeneID" id="107812368"/>
<dbReference type="PANTHER" id="PTHR31500:SF51">
    <property type="entry name" value="AT-HOOK MOTIF NUCLEAR-LOCALIZED PROTEIN 8"/>
    <property type="match status" value="1"/>
</dbReference>
<keyword evidence="1 4" id="KW-0805">Transcription regulation</keyword>
<feature type="compositionally biased region" description="Basic residues" evidence="5">
    <location>
        <begin position="11"/>
        <end position="31"/>
    </location>
</feature>
<keyword evidence="4" id="KW-0539">Nucleus</keyword>
<dbReference type="PROSITE" id="PS51742">
    <property type="entry name" value="PPC"/>
    <property type="match status" value="1"/>
</dbReference>
<keyword evidence="3 4" id="KW-0804">Transcription</keyword>
<dbReference type="SUPFAM" id="SSF117856">
    <property type="entry name" value="AF0104/ALDC/Ptd012-like"/>
    <property type="match status" value="1"/>
</dbReference>
<proteinExistence type="predicted"/>